<feature type="compositionally biased region" description="Low complexity" evidence="1">
    <location>
        <begin position="1"/>
        <end position="16"/>
    </location>
</feature>
<dbReference type="GO" id="GO:0016740">
    <property type="term" value="F:transferase activity"/>
    <property type="evidence" value="ECO:0007669"/>
    <property type="project" value="UniProtKB-KW"/>
</dbReference>
<dbReference type="Proteomes" id="UP000247811">
    <property type="component" value="Unassembled WGS sequence"/>
</dbReference>
<proteinExistence type="predicted"/>
<name>A0A318H339_9BURK</name>
<keyword evidence="2" id="KW-0808">Transferase</keyword>
<evidence type="ECO:0000313" key="2">
    <source>
        <dbReference type="EMBL" id="PXW97947.1"/>
    </source>
</evidence>
<comment type="caution">
    <text evidence="2">The sequence shown here is derived from an EMBL/GenBank/DDBJ whole genome shotgun (WGS) entry which is preliminary data.</text>
</comment>
<feature type="region of interest" description="Disordered" evidence="1">
    <location>
        <begin position="1"/>
        <end position="21"/>
    </location>
</feature>
<keyword evidence="3" id="KW-1185">Reference proteome</keyword>
<organism evidence="2 3">
    <name type="scientific">Sphaerotilus hippei</name>
    <dbReference type="NCBI Taxonomy" id="744406"/>
    <lineage>
        <taxon>Bacteria</taxon>
        <taxon>Pseudomonadati</taxon>
        <taxon>Pseudomonadota</taxon>
        <taxon>Betaproteobacteria</taxon>
        <taxon>Burkholderiales</taxon>
        <taxon>Sphaerotilaceae</taxon>
        <taxon>Sphaerotilus</taxon>
    </lineage>
</organism>
<reference evidence="2 3" key="1">
    <citation type="submission" date="2018-05" db="EMBL/GenBank/DDBJ databases">
        <title>Genomic Encyclopedia of Type Strains, Phase IV (KMG-IV): sequencing the most valuable type-strain genomes for metagenomic binning, comparative biology and taxonomic classification.</title>
        <authorList>
            <person name="Goeker M."/>
        </authorList>
    </citation>
    <scope>NUCLEOTIDE SEQUENCE [LARGE SCALE GENOMIC DNA]</scope>
    <source>
        <strain evidence="2 3">DSM 566</strain>
    </source>
</reference>
<dbReference type="OrthoDB" id="9809725at2"/>
<dbReference type="RefSeq" id="WP_110399526.1">
    <property type="nucleotide sequence ID" value="NZ_QJJS01000003.1"/>
</dbReference>
<gene>
    <name evidence="2" type="ORF">C7444_10338</name>
</gene>
<evidence type="ECO:0000313" key="3">
    <source>
        <dbReference type="Proteomes" id="UP000247811"/>
    </source>
</evidence>
<evidence type="ECO:0000256" key="1">
    <source>
        <dbReference type="SAM" id="MobiDB-lite"/>
    </source>
</evidence>
<dbReference type="EMBL" id="QJJS01000003">
    <property type="protein sequence ID" value="PXW97947.1"/>
    <property type="molecule type" value="Genomic_DNA"/>
</dbReference>
<sequence>MAAALTAPGSTAAGAPDLPGLTGGQDRAWRAALCGAPGPRWMHNLPGHWELLDRTGELLAYVPPQRPPGDAEAAKALARTTYVQSPYVGWCVYPGDELHHVPEARRRWAARGLDLAGWLARRWRLPEAIVLGGTGWSTTLHAPDLAAALPAVIDTARGRWPGSVLALRNIEPDRQPDLAQAVRDTGGVLWPARVMHHYDGGQAPWQAHSAHREDLRLIRRKGLAARWTSRLPDGRHDTVLELYRQVYLERHNPLNPQYTRQWLDTADAHGQLAWLGLHAADDDRLLAFAAVHTRHGVMTVPMVGHDLAQPRDLGLYRQLCVHLFEAARQHGGLFNYSSGTGHFKRLRGSRPVLECTALWAPERSLARAPLWRGLERLAERARGPLLAAPF</sequence>
<accession>A0A318H339</accession>
<protein>
    <submittedName>
        <fullName evidence="2">Acetyltransferase (GNAT) family protein</fullName>
    </submittedName>
</protein>
<dbReference type="SUPFAM" id="SSF55729">
    <property type="entry name" value="Acyl-CoA N-acyltransferases (Nat)"/>
    <property type="match status" value="1"/>
</dbReference>
<dbReference type="AlphaFoldDB" id="A0A318H339"/>
<dbReference type="InterPro" id="IPR016181">
    <property type="entry name" value="Acyl_CoA_acyltransferase"/>
</dbReference>